<dbReference type="OrthoDB" id="444255at2759"/>
<accession>T2MI86</accession>
<feature type="domain" description="LicD/FKTN/FKRP nucleotidyltransferase" evidence="5">
    <location>
        <begin position="227"/>
        <end position="265"/>
    </location>
</feature>
<name>T2MI86_HYDVU</name>
<evidence type="ECO:0000259" key="6">
    <source>
        <dbReference type="Pfam" id="PF19737"/>
    </source>
</evidence>
<evidence type="ECO:0000256" key="1">
    <source>
        <dbReference type="ARBA" id="ARBA00004167"/>
    </source>
</evidence>
<dbReference type="InterPro" id="IPR009644">
    <property type="entry name" value="FKTN/MNN4/W02B3.4-1"/>
</dbReference>
<dbReference type="KEGG" id="hmg:100205945"/>
<protein>
    <submittedName>
        <fullName evidence="7">Fukutin</fullName>
    </submittedName>
</protein>
<dbReference type="InterPro" id="IPR045587">
    <property type="entry name" value="FKTN_N"/>
</dbReference>
<evidence type="ECO:0000256" key="2">
    <source>
        <dbReference type="ARBA" id="ARBA00022692"/>
    </source>
</evidence>
<dbReference type="Pfam" id="PF04991">
    <property type="entry name" value="LicD"/>
    <property type="match status" value="1"/>
</dbReference>
<dbReference type="PANTHER" id="PTHR15407:SF28">
    <property type="entry name" value="RIBITOL-5-PHOSPHATE TRANSFERASE FKTN"/>
    <property type="match status" value="1"/>
</dbReference>
<gene>
    <name evidence="7" type="primary">FKTN</name>
</gene>
<sequence>MQEILKKFQVISILIDKDILSIPISKFEIQNKIDVYNCNHFCSKFSAVFLISGIKIKSKFAEIKTSWEKHGFHVDINEDFDMAHESLEHFKDAKKQIYHIFLTRNSTLLHLVVSYPRFKGHWSKKCTMKKSSTTALFSQQSHLFCLSDYIFKFPYPITVLLDGISVNVPQFLKKFLQEFQTHIFIPCNFAQARLFYSLYGYENDEESEIFRSKAKHILEIVSSELSKYNIPFWLSSGTLLGWFRQCDFITHSKDVDIGIWIKYYNESFVSSFLERGFHLKHRFGKVEDSFELSFEMENIKLDIFFFYEDSNYMWNGGTQVKSRKKFKYIFQKFSLCWSELSNILVRVPCEPTKYIQANYGNEWRIPIKTWDWKSSPPNVHENGEWPIEEQVIYMN</sequence>
<organism evidence="7">
    <name type="scientific">Hydra vulgaris</name>
    <name type="common">Hydra</name>
    <name type="synonym">Hydra attenuata</name>
    <dbReference type="NCBI Taxonomy" id="6087"/>
    <lineage>
        <taxon>Eukaryota</taxon>
        <taxon>Metazoa</taxon>
        <taxon>Cnidaria</taxon>
        <taxon>Hydrozoa</taxon>
        <taxon>Hydroidolina</taxon>
        <taxon>Anthoathecata</taxon>
        <taxon>Aplanulata</taxon>
        <taxon>Hydridae</taxon>
        <taxon>Hydra</taxon>
    </lineage>
</organism>
<dbReference type="AlphaFoldDB" id="T2MI86"/>
<proteinExistence type="evidence at transcript level"/>
<keyword evidence="2" id="KW-0812">Transmembrane</keyword>
<evidence type="ECO:0000259" key="5">
    <source>
        <dbReference type="Pfam" id="PF04991"/>
    </source>
</evidence>
<dbReference type="GO" id="GO:0009100">
    <property type="term" value="P:glycoprotein metabolic process"/>
    <property type="evidence" value="ECO:0007669"/>
    <property type="project" value="UniProtKB-ARBA"/>
</dbReference>
<feature type="domain" description="Ribitol-5-phosphate transferase FKTN N-terminal" evidence="6">
    <location>
        <begin position="4"/>
        <end position="215"/>
    </location>
</feature>
<reference evidence="7" key="1">
    <citation type="journal article" date="2013" name="Genome Biol. Evol.">
        <title>Punctuated emergences of genetic and phenotypic innovations in eumetazoan, bilaterian, euteleostome, and hominidae ancestors.</title>
        <authorList>
            <person name="Wenger Y."/>
            <person name="Galliot B."/>
        </authorList>
    </citation>
    <scope>NUCLEOTIDE SEQUENCE</scope>
    <source>
        <tissue evidence="7">Whole animals</tissue>
    </source>
</reference>
<dbReference type="GO" id="GO:0016020">
    <property type="term" value="C:membrane"/>
    <property type="evidence" value="ECO:0007669"/>
    <property type="project" value="UniProtKB-SubCell"/>
</dbReference>
<evidence type="ECO:0000256" key="3">
    <source>
        <dbReference type="ARBA" id="ARBA00022989"/>
    </source>
</evidence>
<dbReference type="OMA" id="HENGEWP"/>
<evidence type="ECO:0000313" key="7">
    <source>
        <dbReference type="EMBL" id="CDG71831.1"/>
    </source>
</evidence>
<dbReference type="Pfam" id="PF19737">
    <property type="entry name" value="FKTN_N"/>
    <property type="match status" value="1"/>
</dbReference>
<dbReference type="InterPro" id="IPR007074">
    <property type="entry name" value="LicD/FKTN/FKRP_NTP_transf"/>
</dbReference>
<keyword evidence="4" id="KW-0472">Membrane</keyword>
<keyword evidence="3" id="KW-1133">Transmembrane helix</keyword>
<dbReference type="PANTHER" id="PTHR15407">
    <property type="entry name" value="FUKUTIN-RELATED"/>
    <property type="match status" value="1"/>
</dbReference>
<comment type="subcellular location">
    <subcellularLocation>
        <location evidence="1">Membrane</location>
        <topology evidence="1">Single-pass membrane protein</topology>
    </subcellularLocation>
</comment>
<feature type="non-terminal residue" evidence="7">
    <location>
        <position position="1"/>
    </location>
</feature>
<evidence type="ECO:0000256" key="4">
    <source>
        <dbReference type="ARBA" id="ARBA00023136"/>
    </source>
</evidence>
<dbReference type="EMBL" id="HAAD01005599">
    <property type="protein sequence ID" value="CDG71831.1"/>
    <property type="molecule type" value="mRNA"/>
</dbReference>